<comment type="subcellular location">
    <subcellularLocation>
        <location evidence="1">Endoplasmic reticulum</location>
    </subcellularLocation>
</comment>
<dbReference type="GO" id="GO:0015031">
    <property type="term" value="P:protein transport"/>
    <property type="evidence" value="ECO:0007669"/>
    <property type="project" value="UniProtKB-KW"/>
</dbReference>
<feature type="region of interest" description="Disordered" evidence="5">
    <location>
        <begin position="823"/>
        <end position="857"/>
    </location>
</feature>
<evidence type="ECO:0000313" key="7">
    <source>
        <dbReference type="EMBL" id="EPS41366.1"/>
    </source>
</evidence>
<reference evidence="7 8" key="1">
    <citation type="journal article" date="2013" name="PLoS Genet.">
        <title>Genomic mechanisms accounting for the adaptation to parasitism in nematode-trapping fungi.</title>
        <authorList>
            <person name="Meerupati T."/>
            <person name="Andersson K.M."/>
            <person name="Friman E."/>
            <person name="Kumar D."/>
            <person name="Tunlid A."/>
            <person name="Ahren D."/>
        </authorList>
    </citation>
    <scope>NUCLEOTIDE SEQUENCE [LARGE SCALE GENOMIC DNA]</scope>
    <source>
        <strain evidence="7 8">CBS 200.50</strain>
    </source>
</reference>
<dbReference type="PANTHER" id="PTHR40787">
    <property type="entry name" value="SECRETED PROTEIN"/>
    <property type="match status" value="1"/>
</dbReference>
<keyword evidence="4" id="KW-0653">Protein transport</keyword>
<sequence>MAAAAVAADLQPSRAILLAAHFTSKTDITSLRNLIALHPATFTQRTVLDILLNFLPETTPPSTYAPLVKDIIANRVLEPPSPDTPALDTSFIEPISEASALKTLESLGFPSQKNAEAGGKKEGGGGSPQQGESILFSWLRDRVYAIDRETGAIGLLESLVAQFIEVDPAVYAWYTGSVGVLKRLIYTCQTDAEDRLIGGIGLEEFENLGAREGVRLLLGSSVSEERIGAGFEMAVPYVEYKRKQKGGEVDIWGFVFDWITGHTKGRFGIVWRVVRDWEGPEDEAVKERYLRAIMGCCYMCLGTDEETVQQLQDVVYRVAEAVRVGDLAEVKVAEVDELVERFMSGRGSIWNIFSSTAHVASEAMEEETAGELVKPSAAALRLLDLLIASTRRFAMFPLQLTVREVMRMRFTGSREDQLGLLRRALSVEDRQRNEPAYQNLRSACEFLRAESKVLGKLSQEDIEVEFLKDMLSASKFMQVTATYVTPKGITRSKRAAKPLLPPEMVEKVITHTVTDFYDKSTNGNRTRGGMKNASNTLAILYPNHSDSLPLRRLSKLLSATHALSEYSLTLTPGTPLKPVQIRLYPDPPELISRVLQSNHKAYLQLDSLVKIAADLVYGVSKPHDGTDGEPAPAEAAALKSKITGMCVEAALAEDDFETAFSFVVNKLVPTHQKNKAVNKTVMTTPDTAWQAALQAGRYRSPAMLAESMEGVATSKGIDQVQKRMELLSQALVICPAEAMMDVLRTWKQCEDELEMLLEQEIQEEKAHAGKLGDWARSLAIPSMKGAVGAGAAGQEGLLSKGPMSLLSVASTAGSLAKSLGSSAFPLGRGTKTSGTESAEGSQRGSREYDRDGWTVGEDGERVRKRDVLSGMVTSGLASGLGWMLGAKPEDMNAGQR</sequence>
<keyword evidence="2" id="KW-0813">Transport</keyword>
<accession>S8AJS6</accession>
<keyword evidence="8" id="KW-1185">Reference proteome</keyword>
<dbReference type="OMA" id="GMKRAYD"/>
<evidence type="ECO:0000313" key="8">
    <source>
        <dbReference type="Proteomes" id="UP000015100"/>
    </source>
</evidence>
<dbReference type="Pfam" id="PF08314">
    <property type="entry name" value="Sec39"/>
    <property type="match status" value="1"/>
</dbReference>
<dbReference type="EMBL" id="AQGS01000246">
    <property type="protein sequence ID" value="EPS41366.1"/>
    <property type="molecule type" value="Genomic_DNA"/>
</dbReference>
<dbReference type="GO" id="GO:0006890">
    <property type="term" value="P:retrograde vesicle-mediated transport, Golgi to endoplasmic reticulum"/>
    <property type="evidence" value="ECO:0007669"/>
    <property type="project" value="InterPro"/>
</dbReference>
<dbReference type="InterPro" id="IPR013244">
    <property type="entry name" value="Sec39_domain"/>
</dbReference>
<evidence type="ECO:0000256" key="3">
    <source>
        <dbReference type="ARBA" id="ARBA00022824"/>
    </source>
</evidence>
<organism evidence="7 8">
    <name type="scientific">Dactylellina haptotyla (strain CBS 200.50)</name>
    <name type="common">Nematode-trapping fungus</name>
    <name type="synonym">Monacrosporium haptotylum</name>
    <dbReference type="NCBI Taxonomy" id="1284197"/>
    <lineage>
        <taxon>Eukaryota</taxon>
        <taxon>Fungi</taxon>
        <taxon>Dikarya</taxon>
        <taxon>Ascomycota</taxon>
        <taxon>Pezizomycotina</taxon>
        <taxon>Orbiliomycetes</taxon>
        <taxon>Orbiliales</taxon>
        <taxon>Orbiliaceae</taxon>
        <taxon>Dactylellina</taxon>
    </lineage>
</organism>
<keyword evidence="3" id="KW-0256">Endoplasmic reticulum</keyword>
<proteinExistence type="predicted"/>
<gene>
    <name evidence="7" type="ORF">H072_4737</name>
</gene>
<dbReference type="PANTHER" id="PTHR40787:SF3">
    <property type="entry name" value="PROTEIN TRANSPORT PROTEIN SEC39"/>
    <property type="match status" value="1"/>
</dbReference>
<evidence type="ECO:0000256" key="1">
    <source>
        <dbReference type="ARBA" id="ARBA00004240"/>
    </source>
</evidence>
<evidence type="ECO:0000259" key="6">
    <source>
        <dbReference type="Pfam" id="PF08314"/>
    </source>
</evidence>
<dbReference type="Proteomes" id="UP000015100">
    <property type="component" value="Unassembled WGS sequence"/>
</dbReference>
<feature type="compositionally biased region" description="Polar residues" evidence="5">
    <location>
        <begin position="830"/>
        <end position="843"/>
    </location>
</feature>
<comment type="caution">
    <text evidence="7">The sequence shown here is derived from an EMBL/GenBank/DDBJ whole genome shotgun (WGS) entry which is preliminary data.</text>
</comment>
<dbReference type="OrthoDB" id="342024at2759"/>
<feature type="domain" description="Sec39" evidence="6">
    <location>
        <begin position="16"/>
        <end position="766"/>
    </location>
</feature>
<dbReference type="eggNOG" id="ENOG502R87S">
    <property type="taxonomic scope" value="Eukaryota"/>
</dbReference>
<evidence type="ECO:0000256" key="4">
    <source>
        <dbReference type="ARBA" id="ARBA00022927"/>
    </source>
</evidence>
<evidence type="ECO:0000256" key="2">
    <source>
        <dbReference type="ARBA" id="ARBA00022448"/>
    </source>
</evidence>
<protein>
    <recommendedName>
        <fullName evidence="6">Sec39 domain-containing protein</fullName>
    </recommendedName>
</protein>
<evidence type="ECO:0000256" key="5">
    <source>
        <dbReference type="SAM" id="MobiDB-lite"/>
    </source>
</evidence>
<dbReference type="GO" id="GO:0005783">
    <property type="term" value="C:endoplasmic reticulum"/>
    <property type="evidence" value="ECO:0007669"/>
    <property type="project" value="UniProtKB-SubCell"/>
</dbReference>
<dbReference type="AlphaFoldDB" id="S8AJS6"/>
<dbReference type="HOGENOM" id="CLU_006056_0_0_1"/>
<reference evidence="8" key="2">
    <citation type="submission" date="2013-04" db="EMBL/GenBank/DDBJ databases">
        <title>Genomic mechanisms accounting for the adaptation to parasitism in nematode-trapping fungi.</title>
        <authorList>
            <person name="Ahren D.G."/>
        </authorList>
    </citation>
    <scope>NUCLEOTIDE SEQUENCE [LARGE SCALE GENOMIC DNA]</scope>
    <source>
        <strain evidence="8">CBS 200.50</strain>
    </source>
</reference>
<feature type="compositionally biased region" description="Basic and acidic residues" evidence="5">
    <location>
        <begin position="844"/>
        <end position="857"/>
    </location>
</feature>
<name>S8AJS6_DACHA</name>